<organism evidence="2 3">
    <name type="scientific">Cohnella rhizosphaerae</name>
    <dbReference type="NCBI Taxonomy" id="1457232"/>
    <lineage>
        <taxon>Bacteria</taxon>
        <taxon>Bacillati</taxon>
        <taxon>Bacillota</taxon>
        <taxon>Bacilli</taxon>
        <taxon>Bacillales</taxon>
        <taxon>Paenibacillaceae</taxon>
        <taxon>Cohnella</taxon>
    </lineage>
</organism>
<dbReference type="AlphaFoldDB" id="A0A9X4QVL5"/>
<reference evidence="2" key="1">
    <citation type="submission" date="2022-10" db="EMBL/GenBank/DDBJ databases">
        <title>Comparative genomic analysis of Cohnella hashimotonis sp. nov., isolated from the International Space Station.</title>
        <authorList>
            <person name="Simpson A."/>
            <person name="Venkateswaran K."/>
        </authorList>
    </citation>
    <scope>NUCLEOTIDE SEQUENCE</scope>
    <source>
        <strain evidence="2">DSM 28161</strain>
    </source>
</reference>
<comment type="caution">
    <text evidence="2">The sequence shown here is derived from an EMBL/GenBank/DDBJ whole genome shotgun (WGS) entry which is preliminary data.</text>
</comment>
<dbReference type="InterPro" id="IPR008030">
    <property type="entry name" value="NmrA-like"/>
</dbReference>
<accession>A0A9X4QVL5</accession>
<evidence type="ECO:0000313" key="3">
    <source>
        <dbReference type="Proteomes" id="UP001153404"/>
    </source>
</evidence>
<dbReference type="Pfam" id="PF05368">
    <property type="entry name" value="NmrA"/>
    <property type="match status" value="1"/>
</dbReference>
<gene>
    <name evidence="2" type="ORF">OMP40_32445</name>
</gene>
<dbReference type="SUPFAM" id="SSF51735">
    <property type="entry name" value="NAD(P)-binding Rossmann-fold domains"/>
    <property type="match status" value="1"/>
</dbReference>
<keyword evidence="3" id="KW-1185">Reference proteome</keyword>
<evidence type="ECO:0000259" key="1">
    <source>
        <dbReference type="Pfam" id="PF05368"/>
    </source>
</evidence>
<dbReference type="InterPro" id="IPR036291">
    <property type="entry name" value="NAD(P)-bd_dom_sf"/>
</dbReference>
<dbReference type="InterPro" id="IPR052718">
    <property type="entry name" value="NmrA-type_oxidoreductase"/>
</dbReference>
<dbReference type="EMBL" id="JAPDIA010000008">
    <property type="protein sequence ID" value="MDG0813476.1"/>
    <property type="molecule type" value="Genomic_DNA"/>
</dbReference>
<dbReference type="Gene3D" id="3.40.50.720">
    <property type="entry name" value="NAD(P)-binding Rossmann-like Domain"/>
    <property type="match status" value="1"/>
</dbReference>
<protein>
    <submittedName>
        <fullName evidence="2">NAD(P)H-binding protein</fullName>
    </submittedName>
</protein>
<dbReference type="PANTHER" id="PTHR47129">
    <property type="entry name" value="QUINONE OXIDOREDUCTASE 2"/>
    <property type="match status" value="1"/>
</dbReference>
<sequence length="253" mass="27014">MSSERRSFKNAGFASGGGDYTDLDSLLHAFEGASQVLIVSSNVLGDEAVRQHRTAIDMAKEAGAGRILYTSHMSSSPASLFPPAVDHAATEDALQASGIPFTSLRNGYYTASLPWFIRDALKTGELVAPEDGPVAWTTHADLAEATASVLIEQHLSGLTPSLTASEALDLKDIAAILTELTGRSIRRVVVSDDAFRARLLAQGLQDHMADMFLTFFLASRAGEFSPADPTLGRLIGRSPVSVREFLTSSPHLL</sequence>
<proteinExistence type="predicted"/>
<dbReference type="Proteomes" id="UP001153404">
    <property type="component" value="Unassembled WGS sequence"/>
</dbReference>
<name>A0A9X4QVL5_9BACL</name>
<dbReference type="PANTHER" id="PTHR47129:SF1">
    <property type="entry name" value="NMRA-LIKE DOMAIN-CONTAINING PROTEIN"/>
    <property type="match status" value="1"/>
</dbReference>
<dbReference type="Gene3D" id="3.90.25.10">
    <property type="entry name" value="UDP-galactose 4-epimerase, domain 1"/>
    <property type="match status" value="1"/>
</dbReference>
<feature type="domain" description="NmrA-like" evidence="1">
    <location>
        <begin position="6"/>
        <end position="228"/>
    </location>
</feature>
<evidence type="ECO:0000313" key="2">
    <source>
        <dbReference type="EMBL" id="MDG0813476.1"/>
    </source>
</evidence>